<evidence type="ECO:0000256" key="11">
    <source>
        <dbReference type="ARBA" id="ARBA00040810"/>
    </source>
</evidence>
<dbReference type="NCBIfam" id="TIGR01473">
    <property type="entry name" value="cyoE_ctaB"/>
    <property type="match status" value="1"/>
</dbReference>
<dbReference type="GO" id="GO:0005886">
    <property type="term" value="C:plasma membrane"/>
    <property type="evidence" value="ECO:0007669"/>
    <property type="project" value="UniProtKB-SubCell"/>
</dbReference>
<evidence type="ECO:0000256" key="14">
    <source>
        <dbReference type="HAMAP-Rule" id="MF_00154"/>
    </source>
</evidence>
<feature type="transmembrane region" description="Helical" evidence="14">
    <location>
        <begin position="295"/>
        <end position="321"/>
    </location>
</feature>
<feature type="transmembrane region" description="Helical" evidence="14">
    <location>
        <begin position="229"/>
        <end position="247"/>
    </location>
</feature>
<evidence type="ECO:0000256" key="2">
    <source>
        <dbReference type="ARBA" id="ARBA00004919"/>
    </source>
</evidence>
<dbReference type="Gene3D" id="1.10.357.140">
    <property type="entry name" value="UbiA prenyltransferase"/>
    <property type="match status" value="1"/>
</dbReference>
<evidence type="ECO:0000256" key="10">
    <source>
        <dbReference type="ARBA" id="ARBA00030253"/>
    </source>
</evidence>
<evidence type="ECO:0000313" key="15">
    <source>
        <dbReference type="EMBL" id="KCZ53536.1"/>
    </source>
</evidence>
<dbReference type="CDD" id="cd13957">
    <property type="entry name" value="PT_UbiA_Cox10"/>
    <property type="match status" value="1"/>
</dbReference>
<evidence type="ECO:0000256" key="5">
    <source>
        <dbReference type="ARBA" id="ARBA00022679"/>
    </source>
</evidence>
<evidence type="ECO:0000256" key="13">
    <source>
        <dbReference type="ARBA" id="ARBA00047690"/>
    </source>
</evidence>
<reference evidence="15 16" key="1">
    <citation type="journal article" date="2014" name="Antonie Van Leeuwenhoek">
        <title>Hyphomonas beringensis sp. nov. and Hyphomonas chukchiensis sp. nov., isolated from surface seawater of the Bering Sea and Chukchi Sea.</title>
        <authorList>
            <person name="Li C."/>
            <person name="Lai Q."/>
            <person name="Li G."/>
            <person name="Dong C."/>
            <person name="Wang J."/>
            <person name="Liao Y."/>
            <person name="Shao Z."/>
        </authorList>
    </citation>
    <scope>NUCLEOTIDE SEQUENCE [LARGE SCALE GENOMIC DNA]</scope>
    <source>
        <strain evidence="15 16">BH-BN04-4</strain>
    </source>
</reference>
<dbReference type="InterPro" id="IPR044878">
    <property type="entry name" value="UbiA_sf"/>
</dbReference>
<comment type="subcellular location">
    <subcellularLocation>
        <location evidence="1 14">Cell membrane</location>
        <topology evidence="1 14">Multi-pass membrane protein</topology>
    </subcellularLocation>
</comment>
<evidence type="ECO:0000256" key="1">
    <source>
        <dbReference type="ARBA" id="ARBA00004651"/>
    </source>
</evidence>
<dbReference type="Pfam" id="PF01040">
    <property type="entry name" value="UbiA"/>
    <property type="match status" value="1"/>
</dbReference>
<name>A0A062TZQ0_9PROT</name>
<dbReference type="STRING" id="1280947.HY30_11225"/>
<evidence type="ECO:0000256" key="6">
    <source>
        <dbReference type="ARBA" id="ARBA00022692"/>
    </source>
</evidence>
<dbReference type="PATRIC" id="fig|1280947.3.peg.3699"/>
<dbReference type="UniPathway" id="UPA00834">
    <property type="reaction ID" value="UER00712"/>
</dbReference>
<keyword evidence="9 14" id="KW-0472">Membrane</keyword>
<comment type="catalytic activity">
    <reaction evidence="13 14">
        <text>heme b + (2E,6E)-farnesyl diphosphate + H2O = Fe(II)-heme o + diphosphate</text>
        <dbReference type="Rhea" id="RHEA:28070"/>
        <dbReference type="ChEBI" id="CHEBI:15377"/>
        <dbReference type="ChEBI" id="CHEBI:33019"/>
        <dbReference type="ChEBI" id="CHEBI:60344"/>
        <dbReference type="ChEBI" id="CHEBI:60530"/>
        <dbReference type="ChEBI" id="CHEBI:175763"/>
        <dbReference type="EC" id="2.5.1.141"/>
    </reaction>
</comment>
<dbReference type="GO" id="GO:0048034">
    <property type="term" value="P:heme O biosynthetic process"/>
    <property type="evidence" value="ECO:0007669"/>
    <property type="project" value="UniProtKB-UniRule"/>
</dbReference>
<comment type="pathway">
    <text evidence="2 14">Porphyrin-containing compound metabolism; heme O biosynthesis; heme O from protoheme: step 1/1.</text>
</comment>
<dbReference type="eggNOG" id="COG0109">
    <property type="taxonomic scope" value="Bacteria"/>
</dbReference>
<feature type="transmembrane region" description="Helical" evidence="14">
    <location>
        <begin position="184"/>
        <end position="208"/>
    </location>
</feature>
<keyword evidence="5 14" id="KW-0808">Transferase</keyword>
<evidence type="ECO:0000256" key="7">
    <source>
        <dbReference type="ARBA" id="ARBA00022989"/>
    </source>
</evidence>
<dbReference type="PANTHER" id="PTHR43448:SF7">
    <property type="entry name" value="4-HYDROXYBENZOATE SOLANESYLTRANSFERASE"/>
    <property type="match status" value="1"/>
</dbReference>
<feature type="transmembrane region" description="Helical" evidence="14">
    <location>
        <begin position="61"/>
        <end position="82"/>
    </location>
</feature>
<dbReference type="InterPro" id="IPR000537">
    <property type="entry name" value="UbiA_prenyltransferase"/>
</dbReference>
<dbReference type="AlphaFoldDB" id="A0A062TZQ0"/>
<feature type="transmembrane region" description="Helical" evidence="14">
    <location>
        <begin position="132"/>
        <end position="150"/>
    </location>
</feature>
<dbReference type="HAMAP" id="MF_00154">
    <property type="entry name" value="CyoE_CtaB"/>
    <property type="match status" value="1"/>
</dbReference>
<gene>
    <name evidence="14" type="primary">ctaB</name>
    <name evidence="15" type="ORF">HY30_11225</name>
</gene>
<evidence type="ECO:0000313" key="16">
    <source>
        <dbReference type="Proteomes" id="UP000027190"/>
    </source>
</evidence>
<evidence type="ECO:0000256" key="9">
    <source>
        <dbReference type="ARBA" id="ARBA00023136"/>
    </source>
</evidence>
<evidence type="ECO:0000256" key="8">
    <source>
        <dbReference type="ARBA" id="ARBA00023133"/>
    </source>
</evidence>
<comment type="function">
    <text evidence="14">Converts heme B (protoheme IX) to heme O by substitution of the vinyl group on carbon 2 of heme B porphyrin ring with a hydroxyethyl farnesyl side group.</text>
</comment>
<sequence length="324" mass="34496">MPHKAPTMTDAPATPAKRYATASDYVNLMKPRIMMLVVFTAAAGLIAASSATQTPINPLMAVIALLAVALGSGAAGAINMWFDSDIDAIMTRTATRPIPSGAVPREEAIAMGLIMSGVSVMLMWLASNWLAAALLAFSIFYYGVIYTMWLKRSTPQNIVIGGGAGAFPPVIGWAAVTGNTPVDAWILFAIIFFWTPPHFWALSLLAHGEYEKAGVPMLPVTHGAKATRLQMLIYTILLVPLALAPVATGLGGWIYAVTAGVLGAVFLTYAVRVFLSKAGDDDCTGAEKKLARSMFLFSILYLFVVFAALILEHATGLYFAVKGF</sequence>
<keyword evidence="6 14" id="KW-0812">Transmembrane</keyword>
<keyword evidence="4 14" id="KW-1003">Cell membrane</keyword>
<feature type="transmembrane region" description="Helical" evidence="14">
    <location>
        <begin position="157"/>
        <end position="178"/>
    </location>
</feature>
<dbReference type="EC" id="2.5.1.141" evidence="3 14"/>
<comment type="caution">
    <text evidence="15">The sequence shown here is derived from an EMBL/GenBank/DDBJ whole genome shotgun (WGS) entry which is preliminary data.</text>
</comment>
<comment type="similarity">
    <text evidence="14">Belongs to the UbiA prenyltransferase family. Protoheme IX farnesyltransferase subfamily.</text>
</comment>
<keyword evidence="8 14" id="KW-0350">Heme biosynthesis</keyword>
<dbReference type="Proteomes" id="UP000027190">
    <property type="component" value="Unassembled WGS sequence"/>
</dbReference>
<proteinExistence type="inferred from homology"/>
<comment type="miscellaneous">
    <text evidence="14">Carbon 2 of the heme B porphyrin ring is defined according to the Fischer nomenclature.</text>
</comment>
<evidence type="ECO:0000256" key="3">
    <source>
        <dbReference type="ARBA" id="ARBA00012292"/>
    </source>
</evidence>
<dbReference type="NCBIfam" id="NF003349">
    <property type="entry name" value="PRK04375.1-2"/>
    <property type="match status" value="1"/>
</dbReference>
<dbReference type="EMBL" id="AWFG01000096">
    <property type="protein sequence ID" value="KCZ53536.1"/>
    <property type="molecule type" value="Genomic_DNA"/>
</dbReference>
<keyword evidence="7 14" id="KW-1133">Transmembrane helix</keyword>
<feature type="transmembrane region" description="Helical" evidence="14">
    <location>
        <begin position="253"/>
        <end position="275"/>
    </location>
</feature>
<dbReference type="InterPro" id="IPR030470">
    <property type="entry name" value="UbiA_prenylTrfase_CS"/>
</dbReference>
<keyword evidence="16" id="KW-1185">Reference proteome</keyword>
<evidence type="ECO:0000256" key="4">
    <source>
        <dbReference type="ARBA" id="ARBA00022475"/>
    </source>
</evidence>
<dbReference type="PANTHER" id="PTHR43448">
    <property type="entry name" value="PROTOHEME IX FARNESYLTRANSFERASE, MITOCHONDRIAL"/>
    <property type="match status" value="1"/>
</dbReference>
<evidence type="ECO:0000256" key="12">
    <source>
        <dbReference type="ARBA" id="ARBA00042475"/>
    </source>
</evidence>
<protein>
    <recommendedName>
        <fullName evidence="11 14">Protoheme IX farnesyltransferase</fullName>
        <ecNumber evidence="3 14">2.5.1.141</ecNumber>
    </recommendedName>
    <alternativeName>
        <fullName evidence="12 14">Heme B farnesyltransferase</fullName>
    </alternativeName>
    <alternativeName>
        <fullName evidence="10 14">Heme O synthase</fullName>
    </alternativeName>
</protein>
<dbReference type="GO" id="GO:0008495">
    <property type="term" value="F:protoheme IX farnesyltransferase activity"/>
    <property type="evidence" value="ECO:0007669"/>
    <property type="project" value="UniProtKB-UniRule"/>
</dbReference>
<dbReference type="InterPro" id="IPR006369">
    <property type="entry name" value="Protohaem_IX_farnesylTrfase"/>
</dbReference>
<dbReference type="PROSITE" id="PS00943">
    <property type="entry name" value="UBIA"/>
    <property type="match status" value="1"/>
</dbReference>
<organism evidence="15 16">
    <name type="scientific">Hyphomonas chukchiensis</name>
    <dbReference type="NCBI Taxonomy" id="1280947"/>
    <lineage>
        <taxon>Bacteria</taxon>
        <taxon>Pseudomonadati</taxon>
        <taxon>Pseudomonadota</taxon>
        <taxon>Alphaproteobacteria</taxon>
        <taxon>Hyphomonadales</taxon>
        <taxon>Hyphomonadaceae</taxon>
        <taxon>Hyphomonas</taxon>
    </lineage>
</organism>
<accession>A0A062TZQ0</accession>